<dbReference type="Gene3D" id="3.40.1260.10">
    <property type="entry name" value="DsrEFH-like"/>
    <property type="match status" value="1"/>
</dbReference>
<protein>
    <submittedName>
        <fullName evidence="2">DsrE family protein</fullName>
    </submittedName>
</protein>
<comment type="caution">
    <text evidence="2">The sequence shown here is derived from an EMBL/GenBank/DDBJ whole genome shotgun (WGS) entry which is preliminary data.</text>
</comment>
<keyword evidence="1" id="KW-0732">Signal</keyword>
<feature type="signal peptide" evidence="1">
    <location>
        <begin position="1"/>
        <end position="22"/>
    </location>
</feature>
<dbReference type="PANTHER" id="PTHR37691:SF1">
    <property type="entry name" value="BLR3518 PROTEIN"/>
    <property type="match status" value="1"/>
</dbReference>
<dbReference type="AlphaFoldDB" id="A0A5C6UJV5"/>
<keyword evidence="3" id="KW-1185">Reference proteome</keyword>
<dbReference type="InterPro" id="IPR003787">
    <property type="entry name" value="Sulphur_relay_DsrE/F-like"/>
</dbReference>
<evidence type="ECO:0000313" key="2">
    <source>
        <dbReference type="EMBL" id="TXC73243.1"/>
    </source>
</evidence>
<dbReference type="RefSeq" id="WP_147121082.1">
    <property type="nucleotide sequence ID" value="NZ_VOPY01000001.1"/>
</dbReference>
<dbReference type="EMBL" id="VOPY01000001">
    <property type="protein sequence ID" value="TXC73243.1"/>
    <property type="molecule type" value="Genomic_DNA"/>
</dbReference>
<name>A0A5C6UJV5_9SPHN</name>
<gene>
    <name evidence="2" type="ORF">FSZ31_00300</name>
</gene>
<dbReference type="SUPFAM" id="SSF75169">
    <property type="entry name" value="DsrEFH-like"/>
    <property type="match status" value="1"/>
</dbReference>
<dbReference type="PANTHER" id="PTHR37691">
    <property type="entry name" value="BLR3518 PROTEIN"/>
    <property type="match status" value="1"/>
</dbReference>
<evidence type="ECO:0000313" key="3">
    <source>
        <dbReference type="Proteomes" id="UP000321129"/>
    </source>
</evidence>
<proteinExistence type="predicted"/>
<dbReference type="Pfam" id="PF02635">
    <property type="entry name" value="DsrE"/>
    <property type="match status" value="1"/>
</dbReference>
<dbReference type="Proteomes" id="UP000321129">
    <property type="component" value="Unassembled WGS sequence"/>
</dbReference>
<dbReference type="InterPro" id="IPR027396">
    <property type="entry name" value="DsrEFH-like"/>
</dbReference>
<evidence type="ECO:0000256" key="1">
    <source>
        <dbReference type="SAM" id="SignalP"/>
    </source>
</evidence>
<feature type="chain" id="PRO_5023117514" evidence="1">
    <location>
        <begin position="23"/>
        <end position="186"/>
    </location>
</feature>
<dbReference type="OrthoDB" id="7206705at2"/>
<organism evidence="2 3">
    <name type="scientific">Flavisphingopyxis soli</name>
    <dbReference type="NCBI Taxonomy" id="2601267"/>
    <lineage>
        <taxon>Bacteria</taxon>
        <taxon>Pseudomonadati</taxon>
        <taxon>Pseudomonadota</taxon>
        <taxon>Alphaproteobacteria</taxon>
        <taxon>Sphingomonadales</taxon>
        <taxon>Sphingopyxidaceae</taxon>
        <taxon>Flavisphingopyxis</taxon>
    </lineage>
</organism>
<accession>A0A5C6UJV5</accession>
<reference evidence="2 3" key="1">
    <citation type="submission" date="2019-08" db="EMBL/GenBank/DDBJ databases">
        <title>Sphingorhabdus soil sp. nov., isolated from arctic soil.</title>
        <authorList>
            <person name="Liu Y."/>
        </authorList>
    </citation>
    <scope>NUCLEOTIDE SEQUENCE [LARGE SCALE GENOMIC DNA]</scope>
    <source>
        <strain evidence="2 3">D-2Q-5-6</strain>
    </source>
</reference>
<sequence>MTSRFLLSLAAAVALPLGPVAAADDPDPMAAFHPGTAIPGYGKIADVDIEMAIPEGTVLLHSFDATEGKAGTLNRTLESVARFVNMHVAAGMPLANVHAAVVVHGPAVFDVTNAERYGAKYDGAKNPNADLVAALQAVGVEIYVCGQSAAAQDVHNGDLLPGVKMALSAMTAHALLQQRGYTLNPF</sequence>